<reference evidence="6" key="1">
    <citation type="journal article" date="2014" name="Front. Microbiol.">
        <title>High frequency of phylogenetically diverse reductive dehalogenase-homologous genes in deep subseafloor sedimentary metagenomes.</title>
        <authorList>
            <person name="Kawai M."/>
            <person name="Futagami T."/>
            <person name="Toyoda A."/>
            <person name="Takaki Y."/>
            <person name="Nishi S."/>
            <person name="Hori S."/>
            <person name="Arai W."/>
            <person name="Tsubouchi T."/>
            <person name="Morono Y."/>
            <person name="Uchiyama I."/>
            <person name="Ito T."/>
            <person name="Fujiyama A."/>
            <person name="Inagaki F."/>
            <person name="Takami H."/>
        </authorList>
    </citation>
    <scope>NUCLEOTIDE SEQUENCE</scope>
    <source>
        <strain evidence="6">Expedition CK06-06</strain>
    </source>
</reference>
<dbReference type="SUPFAM" id="SSF53686">
    <property type="entry name" value="Tryptophan synthase beta subunit-like PLP-dependent enzymes"/>
    <property type="match status" value="1"/>
</dbReference>
<comment type="cofactor">
    <cofactor evidence="1">
        <name>pyridoxal 5'-phosphate</name>
        <dbReference type="ChEBI" id="CHEBI:597326"/>
    </cofactor>
</comment>
<dbReference type="FunFam" id="3.40.50.1100:FF:000007">
    <property type="entry name" value="L-threonine dehydratase catabolic TdcB"/>
    <property type="match status" value="1"/>
</dbReference>
<dbReference type="PANTHER" id="PTHR48078:SF6">
    <property type="entry name" value="L-THREONINE DEHYDRATASE CATABOLIC TDCB"/>
    <property type="match status" value="1"/>
</dbReference>
<feature type="non-terminal residue" evidence="6">
    <location>
        <position position="1"/>
    </location>
</feature>
<accession>X1FW10</accession>
<dbReference type="InterPro" id="IPR036052">
    <property type="entry name" value="TrpB-like_PALP_sf"/>
</dbReference>
<feature type="non-terminal residue" evidence="6">
    <location>
        <position position="282"/>
    </location>
</feature>
<comment type="caution">
    <text evidence="6">The sequence shown here is derived from an EMBL/GenBank/DDBJ whole genome shotgun (WGS) entry which is preliminary data.</text>
</comment>
<dbReference type="Pfam" id="PF00291">
    <property type="entry name" value="PALP"/>
    <property type="match status" value="1"/>
</dbReference>
<keyword evidence="3" id="KW-0663">Pyridoxal phosphate</keyword>
<dbReference type="EMBL" id="BARU01021766">
    <property type="protein sequence ID" value="GAH49202.1"/>
    <property type="molecule type" value="Genomic_DNA"/>
</dbReference>
<dbReference type="GO" id="GO:0009097">
    <property type="term" value="P:isoleucine biosynthetic process"/>
    <property type="evidence" value="ECO:0007669"/>
    <property type="project" value="TreeGrafter"/>
</dbReference>
<evidence type="ECO:0000313" key="6">
    <source>
        <dbReference type="EMBL" id="GAH49202.1"/>
    </source>
</evidence>
<evidence type="ECO:0000259" key="5">
    <source>
        <dbReference type="Pfam" id="PF00291"/>
    </source>
</evidence>
<comment type="similarity">
    <text evidence="2">Belongs to the serine/threonine dehydratase family.</text>
</comment>
<evidence type="ECO:0000256" key="1">
    <source>
        <dbReference type="ARBA" id="ARBA00001933"/>
    </source>
</evidence>
<feature type="domain" description="Tryptophan synthase beta chain-like PALP" evidence="5">
    <location>
        <begin position="2"/>
        <end position="273"/>
    </location>
</feature>
<keyword evidence="4" id="KW-0456">Lyase</keyword>
<dbReference type="AlphaFoldDB" id="X1FW10"/>
<dbReference type="InterPro" id="IPR050147">
    <property type="entry name" value="Ser/Thr_Dehydratase"/>
</dbReference>
<evidence type="ECO:0000256" key="3">
    <source>
        <dbReference type="ARBA" id="ARBA00022898"/>
    </source>
</evidence>
<evidence type="ECO:0000256" key="2">
    <source>
        <dbReference type="ARBA" id="ARBA00010869"/>
    </source>
</evidence>
<dbReference type="GO" id="GO:0006565">
    <property type="term" value="P:L-serine catabolic process"/>
    <property type="evidence" value="ECO:0007669"/>
    <property type="project" value="TreeGrafter"/>
</dbReference>
<dbReference type="CDD" id="cd01562">
    <property type="entry name" value="Thr-dehyd"/>
    <property type="match status" value="1"/>
</dbReference>
<dbReference type="InterPro" id="IPR001926">
    <property type="entry name" value="TrpB-like_PALP"/>
</dbReference>
<gene>
    <name evidence="6" type="ORF">S03H2_35563</name>
</gene>
<sequence>VGVPVYLKLESLQQTGSFKVRGGANKLLSLTADEKARGVITVSTGNHGRAVAYVARQLGIKAVICLSKRVPSYKIDAVKRLGAKVVVNGKSQDEAMEQASWLQKKQGLTWIDAFDDPFIIAGHGTIGLELLEDLPEVDTVIIPLSGGGLISGIALALKSANPAIQIIGVSPEAAPAMYHNLKAGHIIEIEEKDSIADALLGDIGLDNQYTFRMVQEYVDDVILLSEDEIAEGMAFALNREHLIMEGAGAMGIAALLARKLKAIKGRVVSIVSGGNIDMPLLL</sequence>
<dbReference type="GO" id="GO:0003941">
    <property type="term" value="F:L-serine ammonia-lyase activity"/>
    <property type="evidence" value="ECO:0007669"/>
    <property type="project" value="TreeGrafter"/>
</dbReference>
<name>X1FW10_9ZZZZ</name>
<dbReference type="Gene3D" id="3.40.50.1100">
    <property type="match status" value="2"/>
</dbReference>
<protein>
    <recommendedName>
        <fullName evidence="5">Tryptophan synthase beta chain-like PALP domain-containing protein</fullName>
    </recommendedName>
</protein>
<dbReference type="PANTHER" id="PTHR48078">
    <property type="entry name" value="THREONINE DEHYDRATASE, MITOCHONDRIAL-RELATED"/>
    <property type="match status" value="1"/>
</dbReference>
<dbReference type="GO" id="GO:0006567">
    <property type="term" value="P:L-threonine catabolic process"/>
    <property type="evidence" value="ECO:0007669"/>
    <property type="project" value="TreeGrafter"/>
</dbReference>
<evidence type="ECO:0000256" key="4">
    <source>
        <dbReference type="ARBA" id="ARBA00023239"/>
    </source>
</evidence>
<dbReference type="GO" id="GO:0004794">
    <property type="term" value="F:threonine deaminase activity"/>
    <property type="evidence" value="ECO:0007669"/>
    <property type="project" value="TreeGrafter"/>
</dbReference>
<proteinExistence type="inferred from homology"/>
<organism evidence="6">
    <name type="scientific">marine sediment metagenome</name>
    <dbReference type="NCBI Taxonomy" id="412755"/>
    <lineage>
        <taxon>unclassified sequences</taxon>
        <taxon>metagenomes</taxon>
        <taxon>ecological metagenomes</taxon>
    </lineage>
</organism>